<feature type="chain" id="PRO_5004990866" evidence="1">
    <location>
        <begin position="28"/>
        <end position="426"/>
    </location>
</feature>
<sequence>MFLLSKKKQIFYMLVSIVLASVFFQVAADAAPQRGVLIDRKFRAFYTQKQIADFLAGEEPSQQPKCDVRVVELAYRTIGVNGEPTTASGVLLIPSGTTSGTSCTGPYPLIGWGRQTTPRRTSKQANDIVDSKGDYPLVTRLAAQGYMVASTDYVGLGGSNYKFHPHLHAVSEASALIDVMRASRQLLHRLKTPLSGKLMLSGFSQGGHAGLATQREIETNLELSDEFQLSAAGYISGPYSISQLFIDSWKGRNSVGENPLAPLLATYTIIGMNRTYGGNIYADTIQVFKEPYADQVEQFYPGKLGLVGLLRSDIVPSIDKLGDYFQAGFYSDFLKNVKNPFRVDLARNDLLNWAPVAPTLLCGSSKDPVIPLKNAYTALAAFKKRGSQSVTVIDIANAASSVDIIEHLLTVEPCLIKIRSEFDKQR</sequence>
<dbReference type="InterPro" id="IPR029058">
    <property type="entry name" value="AB_hydrolase_fold"/>
</dbReference>
<feature type="signal peptide" evidence="1">
    <location>
        <begin position="1"/>
        <end position="27"/>
    </location>
</feature>
<dbReference type="PANTHER" id="PTHR34853:SF1">
    <property type="entry name" value="LIPASE 5"/>
    <property type="match status" value="1"/>
</dbReference>
<dbReference type="EMBL" id="JDSQ01000004">
    <property type="protein sequence ID" value="EWS78875.1"/>
    <property type="molecule type" value="Genomic_DNA"/>
</dbReference>
<dbReference type="KEGG" id="xtw:AB672_09615"/>
<keyword evidence="1" id="KW-0732">Signal</keyword>
<dbReference type="InterPro" id="IPR005152">
    <property type="entry name" value="Lipase_secreted"/>
</dbReference>
<dbReference type="Gene3D" id="1.10.260.160">
    <property type="match status" value="1"/>
</dbReference>
<gene>
    <name evidence="2" type="ORF">AF72_03240</name>
</gene>
<protein>
    <submittedName>
        <fullName evidence="2">Lipase</fullName>
    </submittedName>
</protein>
<dbReference type="GO" id="GO:0004806">
    <property type="term" value="F:triacylglycerol lipase activity"/>
    <property type="evidence" value="ECO:0007669"/>
    <property type="project" value="InterPro"/>
</dbReference>
<dbReference type="PIRSF" id="PIRSF029171">
    <property type="entry name" value="Esterase_LipA"/>
    <property type="match status" value="1"/>
</dbReference>
<accession>Z9JKD8</accession>
<evidence type="ECO:0000256" key="1">
    <source>
        <dbReference type="SAM" id="SignalP"/>
    </source>
</evidence>
<evidence type="ECO:0000313" key="3">
    <source>
        <dbReference type="Proteomes" id="UP000020406"/>
    </source>
</evidence>
<dbReference type="eggNOG" id="COG1073">
    <property type="taxonomic scope" value="Bacteria"/>
</dbReference>
<dbReference type="PATRIC" id="fig|1444770.3.peg.801"/>
<dbReference type="GO" id="GO:0016042">
    <property type="term" value="P:lipid catabolic process"/>
    <property type="evidence" value="ECO:0007669"/>
    <property type="project" value="InterPro"/>
</dbReference>
<dbReference type="AlphaFoldDB" id="Z9JKD8"/>
<reference evidence="2 3" key="1">
    <citation type="journal article" date="2014" name="Genome Announc.">
        <title>Draft Genome Sequence of Xylella fastidiosa Pear Leaf Scorch Strain in Taiwan.</title>
        <authorList>
            <person name="Su C.C."/>
            <person name="Deng W.L."/>
            <person name="Jan F.J."/>
            <person name="Chang C.J."/>
            <person name="Huang H."/>
            <person name="Chen J."/>
        </authorList>
    </citation>
    <scope>NUCLEOTIDE SEQUENCE [LARGE SCALE GENOMIC DNA]</scope>
    <source>
        <strain evidence="2 3">PLS229</strain>
    </source>
</reference>
<dbReference type="Gene3D" id="3.40.50.1820">
    <property type="entry name" value="alpha/beta hydrolase"/>
    <property type="match status" value="1"/>
</dbReference>
<dbReference type="RefSeq" id="WP_038270532.1">
    <property type="nucleotide sequence ID" value="NZ_CP087693.1"/>
</dbReference>
<proteinExistence type="predicted"/>
<dbReference type="PANTHER" id="PTHR34853">
    <property type="match status" value="1"/>
</dbReference>
<dbReference type="STRING" id="1444770.AF72_03240"/>
<dbReference type="Proteomes" id="UP000020406">
    <property type="component" value="Unassembled WGS sequence"/>
</dbReference>
<evidence type="ECO:0000313" key="2">
    <source>
        <dbReference type="EMBL" id="EWS78875.1"/>
    </source>
</evidence>
<organism evidence="2 3">
    <name type="scientific">Xylella taiwanensis</name>
    <dbReference type="NCBI Taxonomy" id="1444770"/>
    <lineage>
        <taxon>Bacteria</taxon>
        <taxon>Pseudomonadati</taxon>
        <taxon>Pseudomonadota</taxon>
        <taxon>Gammaproteobacteria</taxon>
        <taxon>Lysobacterales</taxon>
        <taxon>Lysobacteraceae</taxon>
        <taxon>Xylella</taxon>
    </lineage>
</organism>
<name>Z9JKD8_9GAMM</name>
<dbReference type="SUPFAM" id="SSF53474">
    <property type="entry name" value="alpha/beta-Hydrolases"/>
    <property type="match status" value="1"/>
</dbReference>
<comment type="caution">
    <text evidence="2">The sequence shown here is derived from an EMBL/GenBank/DDBJ whole genome shotgun (WGS) entry which is preliminary data.</text>
</comment>